<proteinExistence type="inferred from homology"/>
<dbReference type="PROSITE" id="PS51900">
    <property type="entry name" value="CB"/>
    <property type="match status" value="1"/>
</dbReference>
<feature type="domain" description="Tyr recombinase" evidence="7">
    <location>
        <begin position="176"/>
        <end position="352"/>
    </location>
</feature>
<dbReference type="PANTHER" id="PTHR30629">
    <property type="entry name" value="PROPHAGE INTEGRASE"/>
    <property type="match status" value="1"/>
</dbReference>
<keyword evidence="5" id="KW-1179">Viral genome integration</keyword>
<dbReference type="PANTHER" id="PTHR30629:SF2">
    <property type="entry name" value="PROPHAGE INTEGRASE INTS-RELATED"/>
    <property type="match status" value="1"/>
</dbReference>
<evidence type="ECO:0000256" key="5">
    <source>
        <dbReference type="ARBA" id="ARBA00023195"/>
    </source>
</evidence>
<keyword evidence="3" id="KW-0238">DNA-binding</keyword>
<dbReference type="InterPro" id="IPR011010">
    <property type="entry name" value="DNA_brk_join_enz"/>
</dbReference>
<dbReference type="InterPro" id="IPR044068">
    <property type="entry name" value="CB"/>
</dbReference>
<accession>A0A382IGC1</accession>
<dbReference type="GO" id="GO:0044826">
    <property type="term" value="P:viral genome integration into host DNA"/>
    <property type="evidence" value="ECO:0007669"/>
    <property type="project" value="UniProtKB-KW"/>
</dbReference>
<dbReference type="InterPro" id="IPR002104">
    <property type="entry name" value="Integrase_catalytic"/>
</dbReference>
<evidence type="ECO:0000256" key="3">
    <source>
        <dbReference type="ARBA" id="ARBA00023125"/>
    </source>
</evidence>
<organism evidence="9">
    <name type="scientific">marine metagenome</name>
    <dbReference type="NCBI Taxonomy" id="408172"/>
    <lineage>
        <taxon>unclassified sequences</taxon>
        <taxon>metagenomes</taxon>
        <taxon>ecological metagenomes</taxon>
    </lineage>
</organism>
<keyword evidence="2" id="KW-0229">DNA integration</keyword>
<reference evidence="9" key="1">
    <citation type="submission" date="2018-05" db="EMBL/GenBank/DDBJ databases">
        <authorList>
            <person name="Lanie J.A."/>
            <person name="Ng W.-L."/>
            <person name="Kazmierczak K.M."/>
            <person name="Andrzejewski T.M."/>
            <person name="Davidsen T.M."/>
            <person name="Wayne K.J."/>
            <person name="Tettelin H."/>
            <person name="Glass J.I."/>
            <person name="Rusch D."/>
            <person name="Podicherti R."/>
            <person name="Tsui H.-C.T."/>
            <person name="Winkler M.E."/>
        </authorList>
    </citation>
    <scope>NUCLEOTIDE SEQUENCE</scope>
</reference>
<name>A0A382IGC1_9ZZZZ</name>
<dbReference type="GO" id="GO:0015074">
    <property type="term" value="P:DNA integration"/>
    <property type="evidence" value="ECO:0007669"/>
    <property type="project" value="UniProtKB-KW"/>
</dbReference>
<dbReference type="Gene3D" id="3.30.160.390">
    <property type="entry name" value="Integrase, DNA-binding domain"/>
    <property type="match status" value="1"/>
</dbReference>
<comment type="similarity">
    <text evidence="1">Belongs to the 'phage' integrase family.</text>
</comment>
<dbReference type="GO" id="GO:0003677">
    <property type="term" value="F:DNA binding"/>
    <property type="evidence" value="ECO:0007669"/>
    <property type="project" value="UniProtKB-KW"/>
</dbReference>
<feature type="domain" description="Core-binding (CB)" evidence="8">
    <location>
        <begin position="49"/>
        <end position="127"/>
    </location>
</feature>
<evidence type="ECO:0000313" key="9">
    <source>
        <dbReference type="EMBL" id="SVB97953.1"/>
    </source>
</evidence>
<dbReference type="SUPFAM" id="SSF56349">
    <property type="entry name" value="DNA breaking-rejoining enzymes"/>
    <property type="match status" value="1"/>
</dbReference>
<evidence type="ECO:0000256" key="1">
    <source>
        <dbReference type="ARBA" id="ARBA00008857"/>
    </source>
</evidence>
<feature type="non-terminal residue" evidence="9">
    <location>
        <position position="1"/>
    </location>
</feature>
<dbReference type="InterPro" id="IPR038488">
    <property type="entry name" value="Integrase_DNA-bd_sf"/>
</dbReference>
<dbReference type="GO" id="GO:0075713">
    <property type="term" value="P:establishment of integrated proviral latency"/>
    <property type="evidence" value="ECO:0007669"/>
    <property type="project" value="UniProtKB-KW"/>
</dbReference>
<dbReference type="InterPro" id="IPR010998">
    <property type="entry name" value="Integrase_recombinase_N"/>
</dbReference>
<sequence>LNGIGKRIYITIGDCDLFTAEEARQLARELLIKIKTGINPKDEIKKEEATSKTIEMLCQEYVEIRPLAESTKKDYLYRVPQQLGKLANKDIKDLDVQDFVFWWRNAKAKESAKVALRYVSALLNYAKVMKYVTENVAQDFRRGVLGGIPTKPPKQTHIARDEIEDWIVSFVKQSVPHQKYLNLEDKEGISDYWNDEPTIRDSVRDYILFLLLTGKRKTEVSNLTWSNVDFKKLTITLEKTKSGKTDVIPMTNMLWHMLVYRNKAPSKHLEFVFPNRYRSGPIIDIRRALQKIDMGCGKEHTTAHDLRRTFATMTKELGMTNQDTAILLNHSKRDVTEGYIIVSWKIKRANLDKVEKLILGYISGWMKVYWYEGSEGWDQGPDEPQEEREYYF</sequence>
<evidence type="ECO:0000256" key="2">
    <source>
        <dbReference type="ARBA" id="ARBA00022908"/>
    </source>
</evidence>
<dbReference type="GO" id="GO:0046718">
    <property type="term" value="P:symbiont entry into host cell"/>
    <property type="evidence" value="ECO:0007669"/>
    <property type="project" value="UniProtKB-KW"/>
</dbReference>
<dbReference type="Gene3D" id="1.10.443.10">
    <property type="entry name" value="Intergrase catalytic core"/>
    <property type="match status" value="1"/>
</dbReference>
<keyword evidence="6" id="KW-1160">Virus entry into host cell</keyword>
<evidence type="ECO:0000256" key="4">
    <source>
        <dbReference type="ARBA" id="ARBA00023172"/>
    </source>
</evidence>
<dbReference type="Gene3D" id="1.10.150.130">
    <property type="match status" value="1"/>
</dbReference>
<evidence type="ECO:0000259" key="7">
    <source>
        <dbReference type="PROSITE" id="PS51898"/>
    </source>
</evidence>
<evidence type="ECO:0008006" key="10">
    <source>
        <dbReference type="Google" id="ProtNLM"/>
    </source>
</evidence>
<dbReference type="InterPro" id="IPR050808">
    <property type="entry name" value="Phage_Integrase"/>
</dbReference>
<protein>
    <recommendedName>
        <fullName evidence="10">Tyr recombinase domain-containing protein</fullName>
    </recommendedName>
</protein>
<dbReference type="GO" id="GO:0006310">
    <property type="term" value="P:DNA recombination"/>
    <property type="evidence" value="ECO:0007669"/>
    <property type="project" value="UniProtKB-KW"/>
</dbReference>
<dbReference type="EMBL" id="UINC01066849">
    <property type="protein sequence ID" value="SVB97953.1"/>
    <property type="molecule type" value="Genomic_DNA"/>
</dbReference>
<keyword evidence="4" id="KW-0233">DNA recombination</keyword>
<dbReference type="InterPro" id="IPR013762">
    <property type="entry name" value="Integrase-like_cat_sf"/>
</dbReference>
<evidence type="ECO:0000256" key="6">
    <source>
        <dbReference type="ARBA" id="ARBA00023296"/>
    </source>
</evidence>
<dbReference type="Pfam" id="PF00589">
    <property type="entry name" value="Phage_integrase"/>
    <property type="match status" value="1"/>
</dbReference>
<dbReference type="PROSITE" id="PS51898">
    <property type="entry name" value="TYR_RECOMBINASE"/>
    <property type="match status" value="1"/>
</dbReference>
<evidence type="ECO:0000259" key="8">
    <source>
        <dbReference type="PROSITE" id="PS51900"/>
    </source>
</evidence>
<dbReference type="AlphaFoldDB" id="A0A382IGC1"/>
<gene>
    <name evidence="9" type="ORF">METZ01_LOCUS250807</name>
</gene>